<dbReference type="SMR" id="A0A8E5HNZ6"/>
<dbReference type="InterPro" id="IPR036514">
    <property type="entry name" value="SGNH_hydro_sf"/>
</dbReference>
<dbReference type="OrthoDB" id="6123at2759"/>
<dbReference type="InterPro" id="IPR013830">
    <property type="entry name" value="SGNH_hydro"/>
</dbReference>
<dbReference type="Proteomes" id="UP000027002">
    <property type="component" value="Chromosome 2"/>
</dbReference>
<dbReference type="EMBL" id="CP072754">
    <property type="protein sequence ID" value="QUC18743.1"/>
    <property type="molecule type" value="Genomic_DNA"/>
</dbReference>
<dbReference type="SUPFAM" id="SSF52266">
    <property type="entry name" value="SGNH hydrolase"/>
    <property type="match status" value="1"/>
</dbReference>
<feature type="domain" description="SGNH hydrolase-type esterase" evidence="2">
    <location>
        <begin position="43"/>
        <end position="222"/>
    </location>
</feature>
<dbReference type="Pfam" id="PF13472">
    <property type="entry name" value="Lipase_GDSL_2"/>
    <property type="match status" value="1"/>
</dbReference>
<evidence type="ECO:0000259" key="2">
    <source>
        <dbReference type="Pfam" id="PF13472"/>
    </source>
</evidence>
<sequence length="250" mass="27843">MPLLETIRHLAIATLAMASTIQALPPSRPADGAPKIPLRLMPLGASITYGQRSSTGNGYREDLYNLLTQEGYTVRMAGSRKHGSMADNEVEGWPGFRIDQVERKAKRAVPGRLPNLFTINVGTNDCIQDYNLDHARNRMDDLLEYLWTASPNSTVILSTLLVNVNATVESRIQRVNRRFKALAMRKTQEGKRIILADMHGDDGPQKADLSADGIHPNDRGYAKMANIWNRSIREASREGMIVEPRPLPEA</sequence>
<keyword evidence="1" id="KW-0732">Signal</keyword>
<dbReference type="GeneID" id="66063762"/>
<proteinExistence type="predicted"/>
<evidence type="ECO:0000313" key="4">
    <source>
        <dbReference type="Proteomes" id="UP000027002"/>
    </source>
</evidence>
<dbReference type="CDD" id="cd01833">
    <property type="entry name" value="XynB_like"/>
    <property type="match status" value="1"/>
</dbReference>
<dbReference type="KEGG" id="uvi:66063762"/>
<dbReference type="Gene3D" id="3.40.50.1110">
    <property type="entry name" value="SGNH hydrolase"/>
    <property type="match status" value="1"/>
</dbReference>
<dbReference type="GO" id="GO:0004622">
    <property type="term" value="F:phosphatidylcholine lysophospholipase activity"/>
    <property type="evidence" value="ECO:0007669"/>
    <property type="project" value="TreeGrafter"/>
</dbReference>
<dbReference type="AlphaFoldDB" id="A0A8E5HNZ6"/>
<dbReference type="PANTHER" id="PTHR30383">
    <property type="entry name" value="THIOESTERASE 1/PROTEASE 1/LYSOPHOSPHOLIPASE L1"/>
    <property type="match status" value="1"/>
</dbReference>
<name>A0A8E5HNZ6_USTVR</name>
<dbReference type="RefSeq" id="XP_042996416.1">
    <property type="nucleotide sequence ID" value="XM_043140482.1"/>
</dbReference>
<gene>
    <name evidence="3" type="ORF">UV8b_02984</name>
</gene>
<feature type="chain" id="PRO_5034615020" description="SGNH hydrolase-type esterase domain-containing protein" evidence="1">
    <location>
        <begin position="24"/>
        <end position="250"/>
    </location>
</feature>
<evidence type="ECO:0000256" key="1">
    <source>
        <dbReference type="SAM" id="SignalP"/>
    </source>
</evidence>
<reference evidence="3" key="1">
    <citation type="submission" date="2020-03" db="EMBL/GenBank/DDBJ databases">
        <title>A mixture of massive structural variations and highly conserved coding sequences in Ustilaginoidea virens genome.</title>
        <authorList>
            <person name="Zhang K."/>
            <person name="Zhao Z."/>
            <person name="Zhang Z."/>
            <person name="Li Y."/>
            <person name="Hsiang T."/>
            <person name="Sun W."/>
        </authorList>
    </citation>
    <scope>NUCLEOTIDE SEQUENCE</scope>
    <source>
        <strain evidence="3">UV-8b</strain>
    </source>
</reference>
<keyword evidence="4" id="KW-1185">Reference proteome</keyword>
<protein>
    <recommendedName>
        <fullName evidence="2">SGNH hydrolase-type esterase domain-containing protein</fullName>
    </recommendedName>
</protein>
<evidence type="ECO:0000313" key="3">
    <source>
        <dbReference type="EMBL" id="QUC18743.1"/>
    </source>
</evidence>
<dbReference type="PANTHER" id="PTHR30383:SF31">
    <property type="entry name" value="SGNH HYDROLASE-TYPE ESTERASE DOMAIN-CONTAINING PROTEIN-RELATED"/>
    <property type="match status" value="1"/>
</dbReference>
<organism evidence="3 4">
    <name type="scientific">Ustilaginoidea virens</name>
    <name type="common">Rice false smut fungus</name>
    <name type="synonym">Villosiclava virens</name>
    <dbReference type="NCBI Taxonomy" id="1159556"/>
    <lineage>
        <taxon>Eukaryota</taxon>
        <taxon>Fungi</taxon>
        <taxon>Dikarya</taxon>
        <taxon>Ascomycota</taxon>
        <taxon>Pezizomycotina</taxon>
        <taxon>Sordariomycetes</taxon>
        <taxon>Hypocreomycetidae</taxon>
        <taxon>Hypocreales</taxon>
        <taxon>Clavicipitaceae</taxon>
        <taxon>Ustilaginoidea</taxon>
    </lineage>
</organism>
<accession>A0A8E5HNZ6</accession>
<feature type="signal peptide" evidence="1">
    <location>
        <begin position="1"/>
        <end position="23"/>
    </location>
</feature>
<dbReference type="InterPro" id="IPR051532">
    <property type="entry name" value="Ester_Hydrolysis_Enzymes"/>
</dbReference>